<dbReference type="PRINTS" id="PR00111">
    <property type="entry name" value="ABHYDROLASE"/>
</dbReference>
<dbReference type="Proteomes" id="UP000642488">
    <property type="component" value="Unassembled WGS sequence"/>
</dbReference>
<feature type="domain" description="AB hydrolase-1" evidence="1">
    <location>
        <begin position="5"/>
        <end position="221"/>
    </location>
</feature>
<dbReference type="EMBL" id="JAEKPD010000007">
    <property type="protein sequence ID" value="MBJ3762744.1"/>
    <property type="molecule type" value="Genomic_DNA"/>
</dbReference>
<dbReference type="PANTHER" id="PTHR43798:SF29">
    <property type="entry name" value="AB HYDROLASE-1 DOMAIN-CONTAINING PROTEIN"/>
    <property type="match status" value="1"/>
</dbReference>
<dbReference type="InterPro" id="IPR029058">
    <property type="entry name" value="AB_hydrolase_fold"/>
</dbReference>
<name>A0A934I937_9RHOB</name>
<keyword evidence="2" id="KW-0378">Hydrolase</keyword>
<dbReference type="InterPro" id="IPR050266">
    <property type="entry name" value="AB_hydrolase_sf"/>
</dbReference>
<accession>A0A934I937</accession>
<protein>
    <submittedName>
        <fullName evidence="2">Alpha/beta fold hydrolase</fullName>
    </submittedName>
</protein>
<evidence type="ECO:0000259" key="1">
    <source>
        <dbReference type="Pfam" id="PF12697"/>
    </source>
</evidence>
<dbReference type="SUPFAM" id="SSF53474">
    <property type="entry name" value="alpha/beta-Hydrolases"/>
    <property type="match status" value="1"/>
</dbReference>
<dbReference type="PANTHER" id="PTHR43798">
    <property type="entry name" value="MONOACYLGLYCEROL LIPASE"/>
    <property type="match status" value="1"/>
</dbReference>
<proteinExistence type="predicted"/>
<evidence type="ECO:0000313" key="2">
    <source>
        <dbReference type="EMBL" id="MBJ3762744.1"/>
    </source>
</evidence>
<reference evidence="2" key="1">
    <citation type="submission" date="2020-12" db="EMBL/GenBank/DDBJ databases">
        <title>Bacterial taxonomy.</title>
        <authorList>
            <person name="Pan X."/>
        </authorList>
    </citation>
    <scope>NUCLEOTIDE SEQUENCE</scope>
    <source>
        <strain evidence="2">KCTC 52957</strain>
    </source>
</reference>
<sequence length="239" mass="26327">MGMPLVLLPGFMSDLRVWGPQIEALAQDHTLVLPTLGTFDSVERMAENLLPQLPQRFALAGHSLGGHVAMELLRRAPDRVERIAILSAPCLAETPPMAAERELRMVRAKGGRLAAVMAEDLPKTCLADGDLCAPLHGFVLEMAERFGVDAYLAQSRAMQKRPDCQRVLRTARLPSLVMGGAEDTVVRPQRLEFLAGLMPKASLRIIDGAGHLPMLERPDRVTGALMEWMEWPLEALLLR</sequence>
<dbReference type="AlphaFoldDB" id="A0A934I937"/>
<keyword evidence="3" id="KW-1185">Reference proteome</keyword>
<dbReference type="InterPro" id="IPR000073">
    <property type="entry name" value="AB_hydrolase_1"/>
</dbReference>
<evidence type="ECO:0000313" key="3">
    <source>
        <dbReference type="Proteomes" id="UP000642488"/>
    </source>
</evidence>
<gene>
    <name evidence="2" type="ORF">ILP92_08305</name>
</gene>
<dbReference type="Pfam" id="PF12697">
    <property type="entry name" value="Abhydrolase_6"/>
    <property type="match status" value="1"/>
</dbReference>
<organism evidence="2 3">
    <name type="scientific">Palleronia pontilimi</name>
    <dbReference type="NCBI Taxonomy" id="1964209"/>
    <lineage>
        <taxon>Bacteria</taxon>
        <taxon>Pseudomonadati</taxon>
        <taxon>Pseudomonadota</taxon>
        <taxon>Alphaproteobacteria</taxon>
        <taxon>Rhodobacterales</taxon>
        <taxon>Roseobacteraceae</taxon>
        <taxon>Palleronia</taxon>
    </lineage>
</organism>
<dbReference type="Gene3D" id="3.40.50.1820">
    <property type="entry name" value="alpha/beta hydrolase"/>
    <property type="match status" value="1"/>
</dbReference>
<dbReference type="GO" id="GO:0016787">
    <property type="term" value="F:hydrolase activity"/>
    <property type="evidence" value="ECO:0007669"/>
    <property type="project" value="UniProtKB-KW"/>
</dbReference>
<dbReference type="RefSeq" id="WP_198915913.1">
    <property type="nucleotide sequence ID" value="NZ_JAEKPD010000007.1"/>
</dbReference>
<comment type="caution">
    <text evidence="2">The sequence shown here is derived from an EMBL/GenBank/DDBJ whole genome shotgun (WGS) entry which is preliminary data.</text>
</comment>